<protein>
    <submittedName>
        <fullName evidence="1">Uncharacterized protein</fullName>
    </submittedName>
</protein>
<name>A0A4D6M7X8_VIGUN</name>
<gene>
    <name evidence="1" type="ORF">DEO72_LG6g1195</name>
</gene>
<dbReference type="Proteomes" id="UP000501690">
    <property type="component" value="Linkage Group LG6"/>
</dbReference>
<keyword evidence="2" id="KW-1185">Reference proteome</keyword>
<reference evidence="1 2" key="1">
    <citation type="submission" date="2019-04" db="EMBL/GenBank/DDBJ databases">
        <title>An improved genome assembly and genetic linkage map for asparagus bean, Vigna unguiculata ssp. sesquipedialis.</title>
        <authorList>
            <person name="Xia Q."/>
            <person name="Zhang R."/>
            <person name="Dong Y."/>
        </authorList>
    </citation>
    <scope>NUCLEOTIDE SEQUENCE [LARGE SCALE GENOMIC DNA]</scope>
    <source>
        <tissue evidence="1">Leaf</tissue>
    </source>
</reference>
<organism evidence="1 2">
    <name type="scientific">Vigna unguiculata</name>
    <name type="common">Cowpea</name>
    <dbReference type="NCBI Taxonomy" id="3917"/>
    <lineage>
        <taxon>Eukaryota</taxon>
        <taxon>Viridiplantae</taxon>
        <taxon>Streptophyta</taxon>
        <taxon>Embryophyta</taxon>
        <taxon>Tracheophyta</taxon>
        <taxon>Spermatophyta</taxon>
        <taxon>Magnoliopsida</taxon>
        <taxon>eudicotyledons</taxon>
        <taxon>Gunneridae</taxon>
        <taxon>Pentapetalae</taxon>
        <taxon>rosids</taxon>
        <taxon>fabids</taxon>
        <taxon>Fabales</taxon>
        <taxon>Fabaceae</taxon>
        <taxon>Papilionoideae</taxon>
        <taxon>50 kb inversion clade</taxon>
        <taxon>NPAAA clade</taxon>
        <taxon>indigoferoid/millettioid clade</taxon>
        <taxon>Phaseoleae</taxon>
        <taxon>Vigna</taxon>
    </lineage>
</organism>
<evidence type="ECO:0000313" key="1">
    <source>
        <dbReference type="EMBL" id="QCD96491.1"/>
    </source>
</evidence>
<accession>A0A4D6M7X8</accession>
<dbReference type="EMBL" id="CP039350">
    <property type="protein sequence ID" value="QCD96491.1"/>
    <property type="molecule type" value="Genomic_DNA"/>
</dbReference>
<sequence length="218" mass="24391">MVVLPRLLVQMRWSDSVRVIGAGMVAHPRRDADLQSRCCCYVLLRFLEVRSVNGTELGFLPPCFSFLHQGLRLMVVLPRLLVQMRWSDSVRVIGAGMVAHPRRDADLQSRCCCYVLLRFLEVRSVNGTGAWRVMVLTRGNDGGVAMANARMKVEDVVCCCFSFTARWCESALLQSWFELLRLVHELVAAVAPLLCFIHGGGEDDESGAGAKLHRQEGR</sequence>
<dbReference type="AlphaFoldDB" id="A0A4D6M7X8"/>
<proteinExistence type="predicted"/>
<evidence type="ECO:0000313" key="2">
    <source>
        <dbReference type="Proteomes" id="UP000501690"/>
    </source>
</evidence>